<keyword evidence="6 10" id="KW-0808">Transferase</keyword>
<evidence type="ECO:0000256" key="7">
    <source>
        <dbReference type="ARBA" id="ARBA00022695"/>
    </source>
</evidence>
<evidence type="ECO:0000256" key="9">
    <source>
        <dbReference type="ARBA" id="ARBA00047597"/>
    </source>
</evidence>
<dbReference type="InterPro" id="IPR050999">
    <property type="entry name" value="ADP-ribosyltransferase_ARG"/>
</dbReference>
<evidence type="ECO:0000256" key="1">
    <source>
        <dbReference type="ARBA" id="ARBA00004613"/>
    </source>
</evidence>
<evidence type="ECO:0000256" key="6">
    <source>
        <dbReference type="ARBA" id="ARBA00022679"/>
    </source>
</evidence>
<keyword evidence="4" id="KW-0800">Toxin</keyword>
<dbReference type="Pfam" id="PF01129">
    <property type="entry name" value="ART"/>
    <property type="match status" value="1"/>
</dbReference>
<keyword evidence="10" id="KW-0521">NADP</keyword>
<keyword evidence="3" id="KW-0964">Secreted</keyword>
<protein>
    <recommendedName>
        <fullName evidence="10">NAD(P)(+)--arginine ADP-ribosyltransferase</fullName>
        <ecNumber evidence="10">2.4.2.31</ecNumber>
    </recommendedName>
    <alternativeName>
        <fullName evidence="10">Mono(ADP-ribosyl)transferase</fullName>
    </alternativeName>
</protein>
<evidence type="ECO:0000256" key="5">
    <source>
        <dbReference type="ARBA" id="ARBA00022676"/>
    </source>
</evidence>
<comment type="subcellular location">
    <subcellularLocation>
        <location evidence="1">Secreted</location>
    </subcellularLocation>
</comment>
<comment type="similarity">
    <text evidence="2 10">Belongs to the Arg-specific ADP-ribosyltransferase family.</text>
</comment>
<dbReference type="InterPro" id="IPR000768">
    <property type="entry name" value="ART"/>
</dbReference>
<dbReference type="PANTHER" id="PTHR10339:SF25">
    <property type="entry name" value="SECRETED EXOENZYME S"/>
    <property type="match status" value="1"/>
</dbReference>
<dbReference type="SUPFAM" id="SSF56399">
    <property type="entry name" value="ADP-ribosylation"/>
    <property type="match status" value="1"/>
</dbReference>
<dbReference type="Proteomes" id="UP000681722">
    <property type="component" value="Unassembled WGS sequence"/>
</dbReference>
<dbReference type="OrthoDB" id="423533at2759"/>
<evidence type="ECO:0000256" key="2">
    <source>
        <dbReference type="ARBA" id="ARBA00009558"/>
    </source>
</evidence>
<dbReference type="GO" id="GO:0005576">
    <property type="term" value="C:extracellular region"/>
    <property type="evidence" value="ECO:0007669"/>
    <property type="project" value="UniProtKB-SubCell"/>
</dbReference>
<reference evidence="11" key="1">
    <citation type="submission" date="2021-02" db="EMBL/GenBank/DDBJ databases">
        <authorList>
            <person name="Nowell W R."/>
        </authorList>
    </citation>
    <scope>NUCLEOTIDE SEQUENCE</scope>
</reference>
<gene>
    <name evidence="11" type="ORF">SRO942_LOCUS46589</name>
</gene>
<accession>A0A8S2Y8A4</accession>
<dbReference type="EMBL" id="CAJOBC010113590">
    <property type="protein sequence ID" value="CAF4540991.1"/>
    <property type="molecule type" value="Genomic_DNA"/>
</dbReference>
<keyword evidence="7" id="KW-0548">Nucleotidyltransferase</keyword>
<comment type="catalytic activity">
    <reaction evidence="9 10">
        <text>L-arginyl-[protein] + NAD(+) = N(omega)-(ADP-D-ribosyl)-L-arginyl-[protein] + nicotinamide + H(+)</text>
        <dbReference type="Rhea" id="RHEA:19149"/>
        <dbReference type="Rhea" id="RHEA-COMP:10532"/>
        <dbReference type="Rhea" id="RHEA-COMP:15087"/>
        <dbReference type="ChEBI" id="CHEBI:15378"/>
        <dbReference type="ChEBI" id="CHEBI:17154"/>
        <dbReference type="ChEBI" id="CHEBI:29965"/>
        <dbReference type="ChEBI" id="CHEBI:57540"/>
        <dbReference type="ChEBI" id="CHEBI:142554"/>
        <dbReference type="EC" id="2.4.2.31"/>
    </reaction>
</comment>
<feature type="non-terminal residue" evidence="11">
    <location>
        <position position="216"/>
    </location>
</feature>
<keyword evidence="8" id="KW-0843">Virulence</keyword>
<evidence type="ECO:0000256" key="4">
    <source>
        <dbReference type="ARBA" id="ARBA00022656"/>
    </source>
</evidence>
<dbReference type="EC" id="2.4.2.31" evidence="10"/>
<dbReference type="AlphaFoldDB" id="A0A8S2Y8A4"/>
<name>A0A8S2Y8A4_9BILA</name>
<comment type="caution">
    <text evidence="11">The sequence shown here is derived from an EMBL/GenBank/DDBJ whole genome shotgun (WGS) entry which is preliminary data.</text>
</comment>
<dbReference type="PROSITE" id="PS51996">
    <property type="entry name" value="TR_MART"/>
    <property type="match status" value="1"/>
</dbReference>
<dbReference type="GO" id="GO:0106274">
    <property type="term" value="F:NAD+-protein-arginine ADP-ribosyltransferase activity"/>
    <property type="evidence" value="ECO:0007669"/>
    <property type="project" value="UniProtKB-EC"/>
</dbReference>
<evidence type="ECO:0000313" key="11">
    <source>
        <dbReference type="EMBL" id="CAF4540991.1"/>
    </source>
</evidence>
<keyword evidence="5 10" id="KW-0328">Glycosyltransferase</keyword>
<evidence type="ECO:0000313" key="12">
    <source>
        <dbReference type="Proteomes" id="UP000681722"/>
    </source>
</evidence>
<evidence type="ECO:0000256" key="8">
    <source>
        <dbReference type="ARBA" id="ARBA00023026"/>
    </source>
</evidence>
<organism evidence="11 12">
    <name type="scientific">Didymodactylos carnosus</name>
    <dbReference type="NCBI Taxonomy" id="1234261"/>
    <lineage>
        <taxon>Eukaryota</taxon>
        <taxon>Metazoa</taxon>
        <taxon>Spiralia</taxon>
        <taxon>Gnathifera</taxon>
        <taxon>Rotifera</taxon>
        <taxon>Eurotatoria</taxon>
        <taxon>Bdelloidea</taxon>
        <taxon>Philodinida</taxon>
        <taxon>Philodinidae</taxon>
        <taxon>Didymodactylos</taxon>
    </lineage>
</organism>
<dbReference type="GO" id="GO:0003950">
    <property type="term" value="F:NAD+ poly-ADP-ribosyltransferase activity"/>
    <property type="evidence" value="ECO:0007669"/>
    <property type="project" value="TreeGrafter"/>
</dbReference>
<dbReference type="GO" id="GO:0016779">
    <property type="term" value="F:nucleotidyltransferase activity"/>
    <property type="evidence" value="ECO:0007669"/>
    <property type="project" value="UniProtKB-KW"/>
</dbReference>
<proteinExistence type="inferred from homology"/>
<dbReference type="PANTHER" id="PTHR10339">
    <property type="entry name" value="ADP-RIBOSYLTRANSFERASE"/>
    <property type="match status" value="1"/>
</dbReference>
<sequence>MEPNPIVRYVDIGDEPVIHLETIGGYGSLPLLSLEMAVEPLKAMINKLPESVWIAKANCQHPRDNLTQDESAAIRLYTMGRVYKHLNGMLRSKNRAKSLPPWLPYLKLLLTALFKLAAVKKTVWRGTNVDLSTLYKPGDKRAWWGFSSCTESIEVADPFLGISGCRTLFCIECGSGRLITPHSQIEDENEILLLPGFYFQVVGMRKSDDGFPIIHV</sequence>
<evidence type="ECO:0000256" key="10">
    <source>
        <dbReference type="RuleBase" id="RU361228"/>
    </source>
</evidence>
<dbReference type="GO" id="GO:0090729">
    <property type="term" value="F:toxin activity"/>
    <property type="evidence" value="ECO:0007669"/>
    <property type="project" value="UniProtKB-KW"/>
</dbReference>
<evidence type="ECO:0000256" key="3">
    <source>
        <dbReference type="ARBA" id="ARBA00022525"/>
    </source>
</evidence>
<dbReference type="Gene3D" id="3.90.176.10">
    <property type="entry name" value="Toxin ADP-ribosyltransferase, Chain A, domain 1"/>
    <property type="match status" value="1"/>
</dbReference>
<keyword evidence="10" id="KW-0520">NAD</keyword>